<dbReference type="RefSeq" id="WP_069006106.1">
    <property type="nucleotide sequence ID" value="NZ_LVJX01000012.1"/>
</dbReference>
<dbReference type="SUPFAM" id="SSF53850">
    <property type="entry name" value="Periplasmic binding protein-like II"/>
    <property type="match status" value="1"/>
</dbReference>
<dbReference type="CDD" id="cd01071">
    <property type="entry name" value="PBP2_PhnD_like"/>
    <property type="match status" value="1"/>
</dbReference>
<protein>
    <recommendedName>
        <fullName evidence="3">Phosphate ABC transporter substrate-binding protein</fullName>
    </recommendedName>
</protein>
<evidence type="ECO:0000313" key="1">
    <source>
        <dbReference type="EMBL" id="ODB94337.1"/>
    </source>
</evidence>
<dbReference type="AlphaFoldDB" id="A0A1E2UIK8"/>
<keyword evidence="2" id="KW-1185">Reference proteome</keyword>
<evidence type="ECO:0000313" key="2">
    <source>
        <dbReference type="Proteomes" id="UP000094849"/>
    </source>
</evidence>
<gene>
    <name evidence="1" type="ORF">A3196_17515</name>
</gene>
<sequence>MEHIAETKHLVRYARQAIVVLLLVCCEFLNSALADPLVVGIFPRRDAAVTAKLFRPLTQHLEKQLDRQVRLELSPTFDVFLKRLKERRYDLVHLNQFEYINANKELGYIVIAQNEEFGERTIRGAIFVRKDSGISDINQLKEKKILFGGGPRAMMSYIVPTYLLRQRGLKERDYSEIYASNPPNAVLATFQKQADAGGAGEVVARLPLVKNKIDVSELTTLAVSKPLPHLPWAVKQEMDEDLKSKITDLLLGLKNSAEGKNILKSARLSAINPASDAEYDSHRVIIDFVYAN</sequence>
<evidence type="ECO:0008006" key="3">
    <source>
        <dbReference type="Google" id="ProtNLM"/>
    </source>
</evidence>
<comment type="caution">
    <text evidence="1">The sequence shown here is derived from an EMBL/GenBank/DDBJ whole genome shotgun (WGS) entry which is preliminary data.</text>
</comment>
<name>A0A1E2UIK8_9GAMM</name>
<dbReference type="OrthoDB" id="5318791at2"/>
<dbReference type="PANTHER" id="PTHR35841">
    <property type="entry name" value="PHOSPHONATES-BINDING PERIPLASMIC PROTEIN"/>
    <property type="match status" value="1"/>
</dbReference>
<reference evidence="1 2" key="1">
    <citation type="submission" date="2016-03" db="EMBL/GenBank/DDBJ databases">
        <title>Chemosynthetic sulphur-oxidizing symbionts of marine invertebrate animals are capable of nitrogen fixation.</title>
        <authorList>
            <person name="Petersen J.M."/>
            <person name="Kemper A."/>
            <person name="Gruber-Vodicka H."/>
            <person name="Cardini U."/>
            <person name="Geest Mvander."/>
            <person name="Kleiner M."/>
            <person name="Bulgheresi S."/>
            <person name="Fussmann M."/>
            <person name="Herbold C."/>
            <person name="Seah B.K.B."/>
            <person name="Antony C.Paul."/>
            <person name="Liu D."/>
            <person name="Belitz A."/>
            <person name="Weber M."/>
        </authorList>
    </citation>
    <scope>NUCLEOTIDE SEQUENCE [LARGE SCALE GENOMIC DNA]</scope>
    <source>
        <strain evidence="1">G_D</strain>
    </source>
</reference>
<dbReference type="Gene3D" id="3.40.190.10">
    <property type="entry name" value="Periplasmic binding protein-like II"/>
    <property type="match status" value="2"/>
</dbReference>
<dbReference type="STRING" id="1818881.A3196_17515"/>
<dbReference type="PANTHER" id="PTHR35841:SF1">
    <property type="entry name" value="PHOSPHONATES-BINDING PERIPLASMIC PROTEIN"/>
    <property type="match status" value="1"/>
</dbReference>
<accession>A0A1E2UIK8</accession>
<dbReference type="Proteomes" id="UP000094849">
    <property type="component" value="Unassembled WGS sequence"/>
</dbReference>
<dbReference type="Pfam" id="PF12974">
    <property type="entry name" value="Phosphonate-bd"/>
    <property type="match status" value="1"/>
</dbReference>
<proteinExistence type="predicted"/>
<dbReference type="EMBL" id="LVJZ01000004">
    <property type="protein sequence ID" value="ODB94337.1"/>
    <property type="molecule type" value="Genomic_DNA"/>
</dbReference>
<organism evidence="1 2">
    <name type="scientific">Candidatus Thiodiazotropha endoloripes</name>
    <dbReference type="NCBI Taxonomy" id="1818881"/>
    <lineage>
        <taxon>Bacteria</taxon>
        <taxon>Pseudomonadati</taxon>
        <taxon>Pseudomonadota</taxon>
        <taxon>Gammaproteobacteria</taxon>
        <taxon>Chromatiales</taxon>
        <taxon>Sedimenticolaceae</taxon>
        <taxon>Candidatus Thiodiazotropha</taxon>
    </lineage>
</organism>